<dbReference type="AlphaFoldDB" id="A0A1H3H820"/>
<evidence type="ECO:0000256" key="1">
    <source>
        <dbReference type="PROSITE-ProRule" id="PRU00420"/>
    </source>
</evidence>
<dbReference type="GO" id="GO:0005737">
    <property type="term" value="C:cytoplasm"/>
    <property type="evidence" value="ECO:0007669"/>
    <property type="project" value="InterPro"/>
</dbReference>
<feature type="modified residue" description="Phosphohistidine; by HPr" evidence="1">
    <location>
        <position position="43"/>
    </location>
</feature>
<dbReference type="GO" id="GO:0008982">
    <property type="term" value="F:protein-N(PI)-phosphohistidine-sugar phosphotransferase activity"/>
    <property type="evidence" value="ECO:0007669"/>
    <property type="project" value="InterPro"/>
</dbReference>
<dbReference type="SUPFAM" id="SSF141530">
    <property type="entry name" value="PTSIIA/GutA-like"/>
    <property type="match status" value="1"/>
</dbReference>
<dbReference type="PROSITE" id="PS51097">
    <property type="entry name" value="PTS_EIIA_TYPE_5"/>
    <property type="match status" value="1"/>
</dbReference>
<dbReference type="Gene3D" id="2.40.33.40">
    <property type="entry name" value="Phosphotransferase system, glucitol/sorbitol-specific IIA component"/>
    <property type="match status" value="1"/>
</dbReference>
<name>A0A1H3H820_9BACI</name>
<dbReference type="InterPro" id="IPR036665">
    <property type="entry name" value="PTS_IIA_glucitol/sorbitol_sf"/>
</dbReference>
<evidence type="ECO:0000313" key="2">
    <source>
        <dbReference type="EMBL" id="SDY11591.1"/>
    </source>
</evidence>
<dbReference type="STRING" id="1503961.SAMN05421736_101407"/>
<accession>A0A1H3H820</accession>
<dbReference type="PANTHER" id="PTHR40398">
    <property type="entry name" value="PTS SYSTEM GLUCITOL/SORBITOL-SPECIFIC EIIA COMPONENT"/>
    <property type="match status" value="1"/>
</dbReference>
<dbReference type="GO" id="GO:0016301">
    <property type="term" value="F:kinase activity"/>
    <property type="evidence" value="ECO:0007669"/>
    <property type="project" value="TreeGrafter"/>
</dbReference>
<dbReference type="Proteomes" id="UP000198935">
    <property type="component" value="Unassembled WGS sequence"/>
</dbReference>
<dbReference type="PANTHER" id="PTHR40398:SF1">
    <property type="entry name" value="PTS SYSTEM GLUCITOL_SORBITOL-SPECIFIC EIIA COMPONENT"/>
    <property type="match status" value="1"/>
</dbReference>
<dbReference type="EMBL" id="FNPI01000001">
    <property type="protein sequence ID" value="SDY11591.1"/>
    <property type="molecule type" value="Genomic_DNA"/>
</dbReference>
<protein>
    <submittedName>
        <fullName evidence="2">PTS system, glucitol/sorbitol-specific IIA component</fullName>
    </submittedName>
</protein>
<evidence type="ECO:0000313" key="3">
    <source>
        <dbReference type="Proteomes" id="UP000198935"/>
    </source>
</evidence>
<sequence>MNRIYYTQVTTIGPLALDFFEEKMFILFTSDAPEELMEYCIIHKENRLEGEIQPGDTFKIGESEYKVTAVGDAVNQNLGALGHMTVRINGSLEADLPGTLCLEEKAFAGIFEGDCLEIIRF</sequence>
<dbReference type="Pfam" id="PF03829">
    <property type="entry name" value="PTSIIA_gutA"/>
    <property type="match status" value="1"/>
</dbReference>
<keyword evidence="3" id="KW-1185">Reference proteome</keyword>
<reference evidence="3" key="1">
    <citation type="submission" date="2016-10" db="EMBL/GenBank/DDBJ databases">
        <authorList>
            <person name="Varghese N."/>
            <person name="Submissions S."/>
        </authorList>
    </citation>
    <scope>NUCLEOTIDE SEQUENCE [LARGE SCALE GENOMIC DNA]</scope>
    <source>
        <strain evidence="3">SP</strain>
    </source>
</reference>
<dbReference type="OrthoDB" id="5113885at2"/>
<organism evidence="2 3">
    <name type="scientific">Evansella caseinilytica</name>
    <dbReference type="NCBI Taxonomy" id="1503961"/>
    <lineage>
        <taxon>Bacteria</taxon>
        <taxon>Bacillati</taxon>
        <taxon>Bacillota</taxon>
        <taxon>Bacilli</taxon>
        <taxon>Bacillales</taxon>
        <taxon>Bacillaceae</taxon>
        <taxon>Evansella</taxon>
    </lineage>
</organism>
<gene>
    <name evidence="2" type="ORF">SAMN05421736_101407</name>
</gene>
<proteinExistence type="predicted"/>
<dbReference type="InterPro" id="IPR004716">
    <property type="entry name" value="PTS_IIA_glucitol/sorbitol-sp"/>
</dbReference>
<dbReference type="GO" id="GO:0009401">
    <property type="term" value="P:phosphoenolpyruvate-dependent sugar phosphotransferase system"/>
    <property type="evidence" value="ECO:0007669"/>
    <property type="project" value="InterPro"/>
</dbReference>